<feature type="compositionally biased region" description="Gly residues" evidence="3">
    <location>
        <begin position="892"/>
        <end position="905"/>
    </location>
</feature>
<dbReference type="GeneID" id="116237749"/>
<keyword evidence="1" id="KW-0863">Zinc-finger</keyword>
<feature type="compositionally biased region" description="Acidic residues" evidence="3">
    <location>
        <begin position="827"/>
        <end position="844"/>
    </location>
</feature>
<proteinExistence type="predicted"/>
<dbReference type="Gene3D" id="3.30.70.330">
    <property type="match status" value="1"/>
</dbReference>
<dbReference type="Pfam" id="PF00076">
    <property type="entry name" value="RRM_1"/>
    <property type="match status" value="1"/>
</dbReference>
<protein>
    <submittedName>
        <fullName evidence="6">Uncharacterized protein</fullName>
    </submittedName>
</protein>
<feature type="compositionally biased region" description="Gly residues" evidence="3">
    <location>
        <begin position="959"/>
        <end position="977"/>
    </location>
</feature>
<dbReference type="PROSITE" id="PS50157">
    <property type="entry name" value="ZINC_FINGER_C2H2_2"/>
    <property type="match status" value="1"/>
</dbReference>
<feature type="region of interest" description="Disordered" evidence="3">
    <location>
        <begin position="47"/>
        <end position="68"/>
    </location>
</feature>
<keyword evidence="1" id="KW-0479">Metal-binding</keyword>
<reference evidence="6" key="2">
    <citation type="submission" date="2025-09" db="UniProtKB">
        <authorList>
            <consortium name="Ensembl"/>
        </authorList>
    </citation>
    <scope>IDENTIFICATION</scope>
</reference>
<dbReference type="SMART" id="SM00451">
    <property type="entry name" value="ZnF_U1"/>
    <property type="match status" value="1"/>
</dbReference>
<dbReference type="KEGG" id="pcoc:116237749"/>
<dbReference type="OMA" id="AQCHLEG"/>
<feature type="domain" description="RRM" evidence="4">
    <location>
        <begin position="69"/>
        <end position="141"/>
    </location>
</feature>
<feature type="region of interest" description="Disordered" evidence="3">
    <location>
        <begin position="140"/>
        <end position="162"/>
    </location>
</feature>
<feature type="compositionally biased region" description="Basic and acidic residues" evidence="3">
    <location>
        <begin position="909"/>
        <end position="920"/>
    </location>
</feature>
<evidence type="ECO:0000256" key="3">
    <source>
        <dbReference type="SAM" id="MobiDB-lite"/>
    </source>
</evidence>
<gene>
    <name evidence="6" type="primary">TUT1</name>
</gene>
<dbReference type="InterPro" id="IPR035979">
    <property type="entry name" value="RBD_domain_sf"/>
</dbReference>
<organism evidence="6 7">
    <name type="scientific">Phasianus colchicus</name>
    <name type="common">Common pheasant</name>
    <dbReference type="NCBI Taxonomy" id="9054"/>
    <lineage>
        <taxon>Eukaryota</taxon>
        <taxon>Metazoa</taxon>
        <taxon>Chordata</taxon>
        <taxon>Craniata</taxon>
        <taxon>Vertebrata</taxon>
        <taxon>Euteleostomi</taxon>
        <taxon>Archelosauria</taxon>
        <taxon>Archosauria</taxon>
        <taxon>Dinosauria</taxon>
        <taxon>Saurischia</taxon>
        <taxon>Theropoda</taxon>
        <taxon>Coelurosauria</taxon>
        <taxon>Aves</taxon>
        <taxon>Neognathae</taxon>
        <taxon>Galloanserae</taxon>
        <taxon>Galliformes</taxon>
        <taxon>Phasianidae</taxon>
        <taxon>Phasianinae</taxon>
        <taxon>Phasianus</taxon>
    </lineage>
</organism>
<dbReference type="InterPro" id="IPR003604">
    <property type="entry name" value="Matrin/U1-like-C_Znf_C2H2"/>
</dbReference>
<dbReference type="OrthoDB" id="2274644at2759"/>
<dbReference type="GO" id="GO:0008270">
    <property type="term" value="F:zinc ion binding"/>
    <property type="evidence" value="ECO:0007669"/>
    <property type="project" value="UniProtKB-KW"/>
</dbReference>
<dbReference type="InterPro" id="IPR043519">
    <property type="entry name" value="NT_sf"/>
</dbReference>
<evidence type="ECO:0000256" key="1">
    <source>
        <dbReference type="PROSITE-ProRule" id="PRU00042"/>
    </source>
</evidence>
<sequence>MAARSTENPEPSPPPDADPDVEPLPRGAFRCRLCHVTAANRPSLKDHLRGKKHRRRRSLRAERRSQQQRSLFVSGFARGTAAEDLKEHFAAFGEVQAVVVDKEKGAYAIVELRDAEGRERALAQPHHHLHGRRLRVRPREQKEFNGGTSGRGGRGETPMGPGQMERELRSAADVDAQLTQLVALQELSEAERRLRHLLLTLFQEVFSEFFPGCAVLPFGSSVNGFDSHCCDLDLLLDLEATKSLGRGDGSDEDSILSDIDLSSASPEELLDLVATVLRRCVPGVTRVRPVPAARRPVVKFCHKQSGLLGDISIDNRLALHNTRFLRLCAEADPRVRPLVYAVRLWAKQQGLAGNPAGGGPLLTNYALTLLVLFFLQTCSPPVLPTVEELRELAGPDCLVVESGWDCSFPCDAALLQRSSNGRSAGSLLPEFFHLFGSFPFTTHFPSLRHGRPLPLSAADPLLKRTPLTLPDPFELSHNVASNVSPKAALRWGQSCRAAAKYCRSLQYSHKSTKGRSWGLLRLFQPGAVEPGAGAGSAFLIPIPLDAAAGGGGGLKEVRAAVLFVLRDVLRCAVGPKERGVGESGVDRGLLEDSECLEDPKGDPTVDLKLLGVPGVGSDLLEDSELLEDHKLQDPKVLGAPGMDPKVWEDPKGLGAPGTNPKVLEEPKDLDDSKLQDPKVMGAPGMEPKVLEDCKGSPTADPKILEVSGMDPKVLEEPKLQDLRVLGTPGINPELLEDPKGLEAPAVNPELLGGPQLLEDPKLQDPEVMGTPGMDPKPMEEDPKLMEVSGMDPNIPELPPPVGSKRPQPKGTNGTAAPATKRQRVNDPQEEEKEGEEEEEEEEEEAARWSCTVWHRVWTGRRRLRRQLRHQDGTSGVHGDTSRIHRDTSGPQHGDGGTNGLLGVGGTSECHGDTSRGRGDNSESQGGNGGNNGFHGSTSRIYGDTSGPQHEDGDTSGFNGDTGTGHGDSSGLQLGVGGTSELHGDISGTQHGDGDSSGLQGGDGDTNGLHGAEGRSELQSGDTDVFCGDEDPNELQDGDPSGSPEDLDLEQKVTAAILQQNGASRPAEPLLRFDADVRLTAGGQRALLRLTPTPGPGPLFRDFFHFLRVFLPPMVRRRMGWSWGGDNK</sequence>
<feature type="compositionally biased region" description="Basic and acidic residues" evidence="3">
    <location>
        <begin position="662"/>
        <end position="676"/>
    </location>
</feature>
<dbReference type="Proteomes" id="UP000472261">
    <property type="component" value="Unplaced"/>
</dbReference>
<evidence type="ECO:0000313" key="7">
    <source>
        <dbReference type="Proteomes" id="UP000472261"/>
    </source>
</evidence>
<feature type="domain" description="C2H2-type" evidence="5">
    <location>
        <begin position="29"/>
        <end position="58"/>
    </location>
</feature>
<feature type="region of interest" description="Disordered" evidence="3">
    <location>
        <begin position="632"/>
        <end position="712"/>
    </location>
</feature>
<evidence type="ECO:0000313" key="6">
    <source>
        <dbReference type="Ensembl" id="ENSPCLP00000019937.1"/>
    </source>
</evidence>
<dbReference type="PROSITE" id="PS50102">
    <property type="entry name" value="RRM"/>
    <property type="match status" value="1"/>
</dbReference>
<evidence type="ECO:0000256" key="2">
    <source>
        <dbReference type="PROSITE-ProRule" id="PRU00176"/>
    </source>
</evidence>
<dbReference type="GO" id="GO:0031123">
    <property type="term" value="P:RNA 3'-end processing"/>
    <property type="evidence" value="ECO:0007669"/>
    <property type="project" value="TreeGrafter"/>
</dbReference>
<evidence type="ECO:0000259" key="4">
    <source>
        <dbReference type="PROSITE" id="PS50102"/>
    </source>
</evidence>
<dbReference type="InterPro" id="IPR000504">
    <property type="entry name" value="RRM_dom"/>
</dbReference>
<feature type="compositionally biased region" description="Basic residues" evidence="3">
    <location>
        <begin position="857"/>
        <end position="867"/>
    </location>
</feature>
<evidence type="ECO:0000259" key="5">
    <source>
        <dbReference type="PROSITE" id="PS50157"/>
    </source>
</evidence>
<dbReference type="SUPFAM" id="SSF81301">
    <property type="entry name" value="Nucleotidyltransferase"/>
    <property type="match status" value="1"/>
</dbReference>
<keyword evidence="2" id="KW-0694">RNA-binding</keyword>
<dbReference type="SUPFAM" id="SSF81631">
    <property type="entry name" value="PAP/OAS1 substrate-binding domain"/>
    <property type="match status" value="1"/>
</dbReference>
<dbReference type="Pfam" id="PF22600">
    <property type="entry name" value="MTPAP-like_central"/>
    <property type="match status" value="1"/>
</dbReference>
<dbReference type="CTD" id="64852"/>
<dbReference type="InterPro" id="IPR013087">
    <property type="entry name" value="Znf_C2H2_type"/>
</dbReference>
<name>A0A669QGE3_PHACC</name>
<dbReference type="PANTHER" id="PTHR12271">
    <property type="entry name" value="POLY A POLYMERASE CID PAP -RELATED"/>
    <property type="match status" value="1"/>
</dbReference>
<dbReference type="GO" id="GO:1990817">
    <property type="term" value="F:poly(A) RNA polymerase activity"/>
    <property type="evidence" value="ECO:0007669"/>
    <property type="project" value="TreeGrafter"/>
</dbReference>
<dbReference type="AlphaFoldDB" id="A0A669QGE3"/>
<feature type="region of interest" description="Disordered" evidence="3">
    <location>
        <begin position="728"/>
        <end position="1046"/>
    </location>
</feature>
<dbReference type="SMART" id="SM00360">
    <property type="entry name" value="RRM"/>
    <property type="match status" value="1"/>
</dbReference>
<dbReference type="GO" id="GO:0003723">
    <property type="term" value="F:RNA binding"/>
    <property type="evidence" value="ECO:0007669"/>
    <property type="project" value="UniProtKB-UniRule"/>
</dbReference>
<feature type="compositionally biased region" description="Basic residues" evidence="3">
    <location>
        <begin position="48"/>
        <end position="58"/>
    </location>
</feature>
<reference evidence="6" key="1">
    <citation type="submission" date="2025-08" db="UniProtKB">
        <authorList>
            <consortium name="Ensembl"/>
        </authorList>
    </citation>
    <scope>IDENTIFICATION</scope>
</reference>
<dbReference type="Pfam" id="PF12874">
    <property type="entry name" value="zf-met"/>
    <property type="match status" value="1"/>
</dbReference>
<accession>A0A669QGE3</accession>
<dbReference type="GO" id="GO:0016607">
    <property type="term" value="C:nuclear speck"/>
    <property type="evidence" value="ECO:0007669"/>
    <property type="project" value="TreeGrafter"/>
</dbReference>
<dbReference type="Gene3D" id="1.10.1410.10">
    <property type="match status" value="1"/>
</dbReference>
<keyword evidence="7" id="KW-1185">Reference proteome</keyword>
<keyword evidence="1" id="KW-0862">Zinc</keyword>
<feature type="region of interest" description="Disordered" evidence="3">
    <location>
        <begin position="1"/>
        <end position="24"/>
    </location>
</feature>
<dbReference type="InterPro" id="IPR054708">
    <property type="entry name" value="MTPAP-like_central"/>
</dbReference>
<dbReference type="InterPro" id="IPR012677">
    <property type="entry name" value="Nucleotide-bd_a/b_plait_sf"/>
</dbReference>
<dbReference type="RefSeq" id="XP_031462964.1">
    <property type="nucleotide sequence ID" value="XM_031607104.1"/>
</dbReference>
<dbReference type="PANTHER" id="PTHR12271:SF127">
    <property type="entry name" value="SPECKLE TARGETED PIP5K1A-REGULATED POLY(A) POLYMERASE"/>
    <property type="match status" value="1"/>
</dbReference>
<dbReference type="Gene3D" id="3.30.460.10">
    <property type="entry name" value="Beta Polymerase, domain 2"/>
    <property type="match status" value="1"/>
</dbReference>
<feature type="compositionally biased region" description="Acidic residues" evidence="3">
    <location>
        <begin position="1026"/>
        <end position="1036"/>
    </location>
</feature>
<dbReference type="SUPFAM" id="SSF54928">
    <property type="entry name" value="RNA-binding domain, RBD"/>
    <property type="match status" value="1"/>
</dbReference>
<dbReference type="Ensembl" id="ENSPCLT00000026984.1">
    <property type="protein sequence ID" value="ENSPCLP00000019937.1"/>
    <property type="gene ID" value="ENSPCLG00000017018.1"/>
</dbReference>
<dbReference type="CDD" id="cd05402">
    <property type="entry name" value="NT_PAP_TUTase"/>
    <property type="match status" value="1"/>
</dbReference>
<dbReference type="Gene3D" id="3.30.160.60">
    <property type="entry name" value="Classic Zinc Finger"/>
    <property type="match status" value="1"/>
</dbReference>